<dbReference type="Proteomes" id="UP001142055">
    <property type="component" value="Chromosome 1"/>
</dbReference>
<organism evidence="7 8">
    <name type="scientific">Blomia tropicalis</name>
    <name type="common">Mite</name>
    <dbReference type="NCBI Taxonomy" id="40697"/>
    <lineage>
        <taxon>Eukaryota</taxon>
        <taxon>Metazoa</taxon>
        <taxon>Ecdysozoa</taxon>
        <taxon>Arthropoda</taxon>
        <taxon>Chelicerata</taxon>
        <taxon>Arachnida</taxon>
        <taxon>Acari</taxon>
        <taxon>Acariformes</taxon>
        <taxon>Sarcoptiformes</taxon>
        <taxon>Astigmata</taxon>
        <taxon>Glycyphagoidea</taxon>
        <taxon>Echimyopodidae</taxon>
        <taxon>Blomia</taxon>
    </lineage>
</organism>
<evidence type="ECO:0000256" key="1">
    <source>
        <dbReference type="ARBA" id="ARBA00009458"/>
    </source>
</evidence>
<dbReference type="InterPro" id="IPR011330">
    <property type="entry name" value="Glyco_hydro/deAcase_b/a-brl"/>
</dbReference>
<dbReference type="InterPro" id="IPR020726">
    <property type="entry name" value="Bcl2_BH2_motif_CS"/>
</dbReference>
<dbReference type="InterPro" id="IPR002557">
    <property type="entry name" value="Chitin-bd_dom"/>
</dbReference>
<reference evidence="7" key="1">
    <citation type="submission" date="2022-12" db="EMBL/GenBank/DDBJ databases">
        <title>Genome assemblies of Blomia tropicalis.</title>
        <authorList>
            <person name="Cui Y."/>
        </authorList>
    </citation>
    <scope>NUCLEOTIDE SEQUENCE</scope>
    <source>
        <tissue evidence="7">Adult mites</tissue>
    </source>
</reference>
<dbReference type="InterPro" id="IPR046371">
    <property type="entry name" value="Bcl-2_BH1-3"/>
</dbReference>
<dbReference type="GO" id="GO:0008061">
    <property type="term" value="F:chitin binding"/>
    <property type="evidence" value="ECO:0007669"/>
    <property type="project" value="InterPro"/>
</dbReference>
<dbReference type="InterPro" id="IPR023415">
    <property type="entry name" value="LDLR_class-A_CS"/>
</dbReference>
<dbReference type="AlphaFoldDB" id="A0A9Q0RS58"/>
<dbReference type="InterPro" id="IPR036834">
    <property type="entry name" value="Bcl-2-like_sf"/>
</dbReference>
<dbReference type="PANTHER" id="PTHR45985:SF5">
    <property type="entry name" value="CHITIN AND LDLR BINDING DEACETYLASE 3"/>
    <property type="match status" value="1"/>
</dbReference>
<dbReference type="SUPFAM" id="SSF56854">
    <property type="entry name" value="Bcl-2 inhibitors of programmed cell death"/>
    <property type="match status" value="1"/>
</dbReference>
<feature type="signal peptide" evidence="5">
    <location>
        <begin position="1"/>
        <end position="28"/>
    </location>
</feature>
<dbReference type="OMA" id="RYYWCPR"/>
<dbReference type="InterPro" id="IPR002172">
    <property type="entry name" value="LDrepeatLR_classA_rpt"/>
</dbReference>
<dbReference type="PROSITE" id="PS50940">
    <property type="entry name" value="CHIT_BIND_II"/>
    <property type="match status" value="1"/>
</dbReference>
<sequence>MWSKRALVLRNSVAFLLPLVAIVCLNSGAKLSVKAHDNDLSTDGVPCIDNGKFYRNPLAVGVRDCARYYWCPRNKVLQFRCSAGLWFDIDRQICDFKFKIDNCEKSHDASTPKPLLSTEEPICPTGQLACATRKCINRDLFCDGQKDCDDWSDESYCDPENDPNSPPRCDANNCTLPDCFCSVDGTLIPGNLKVEETPQMVILTFDDAVNNENWEIYERIFTSNRTNPNGCPISTTFFLSHEYTNYRHVQKLWNDGHEIAIHSITHRSPELWWTFNATMEDWFDEFAGMANIINRFAGIPLDELRGTRVPFLRVGWNTQFIMMKEFGFLYDSSMVAPRSDPPLWPFTLDYRIPHKCHGSRQRCPSRSFNGMWEMIMNPFDIEGHICAMVDSCPTHLSDEEVYAMLKDNFNRHYRTNRAPFGLYFHTIWFKEKRNFNILTRFLDELLQNKDIYVVTNYQAIEWMRTPTPISQLANFDPWKCKKDIDPNLIACNHPKSCKLNSRQLKGERYLHTCFECPDVYPWNRLAMQELSSKCWLDAECSQECGRPLSLSDRIFHPIYPGEVRMVMVIHSGTMYDFFKSQFLLRNEELPLESQEFINNEIVQDNNYKKTIDVLVTQGKLYIEDYRDRITPQIQTFLPGLETPDNGQNNFNSLSRHFFHEGIDWNLILTYFVFGAELAYHANLQRLATVHDVAQWLAEYTTQHLLPWITDNGGWNGLVSFFPTQEKTHQQKPNLPNFYGVGAAALGVLSLGLFLSRS</sequence>
<dbReference type="PROSITE" id="PS50062">
    <property type="entry name" value="BCL2_FAMILY"/>
    <property type="match status" value="1"/>
</dbReference>
<keyword evidence="5" id="KW-0732">Signal</keyword>
<dbReference type="InterPro" id="IPR002475">
    <property type="entry name" value="Bcl2-like"/>
</dbReference>
<evidence type="ECO:0000313" key="7">
    <source>
        <dbReference type="EMBL" id="KAJ6224481.1"/>
    </source>
</evidence>
<name>A0A9Q0RS58_BLOTA</name>
<dbReference type="SUPFAM" id="SSF57424">
    <property type="entry name" value="LDL receptor-like module"/>
    <property type="match status" value="1"/>
</dbReference>
<feature type="domain" description="Chitin-binding type-2" evidence="6">
    <location>
        <begin position="44"/>
        <end position="105"/>
    </location>
</feature>
<dbReference type="SUPFAM" id="SSF57625">
    <property type="entry name" value="Invertebrate chitin-binding proteins"/>
    <property type="match status" value="1"/>
</dbReference>
<dbReference type="PANTHER" id="PTHR45985">
    <property type="match status" value="1"/>
</dbReference>
<feature type="disulfide bond" evidence="4">
    <location>
        <begin position="130"/>
        <end position="148"/>
    </location>
</feature>
<evidence type="ECO:0000259" key="6">
    <source>
        <dbReference type="PROSITE" id="PS50940"/>
    </source>
</evidence>
<dbReference type="InterPro" id="IPR052740">
    <property type="entry name" value="CE4"/>
</dbReference>
<dbReference type="PROSITE" id="PS01209">
    <property type="entry name" value="LDLRA_1"/>
    <property type="match status" value="1"/>
</dbReference>
<proteinExistence type="inferred from homology"/>
<evidence type="ECO:0000256" key="2">
    <source>
        <dbReference type="ARBA" id="ARBA00022703"/>
    </source>
</evidence>
<dbReference type="GO" id="GO:0006915">
    <property type="term" value="P:apoptotic process"/>
    <property type="evidence" value="ECO:0007669"/>
    <property type="project" value="UniProtKB-KW"/>
</dbReference>
<dbReference type="SMART" id="SM00192">
    <property type="entry name" value="LDLa"/>
    <property type="match status" value="1"/>
</dbReference>
<dbReference type="Gene3D" id="1.10.437.10">
    <property type="entry name" value="Blc2-like"/>
    <property type="match status" value="1"/>
</dbReference>
<dbReference type="Pfam" id="PF00452">
    <property type="entry name" value="Bcl-2"/>
    <property type="match status" value="1"/>
</dbReference>
<dbReference type="Gene3D" id="3.20.20.370">
    <property type="entry name" value="Glycoside hydrolase/deacetylase"/>
    <property type="match status" value="1"/>
</dbReference>
<dbReference type="SUPFAM" id="SSF88713">
    <property type="entry name" value="Glycoside hydrolase/deacetylase"/>
    <property type="match status" value="1"/>
</dbReference>
<dbReference type="SMART" id="SM00337">
    <property type="entry name" value="BCL"/>
    <property type="match status" value="1"/>
</dbReference>
<feature type="chain" id="PRO_5040437951" description="Chitin-binding type-2 domain-containing protein" evidence="5">
    <location>
        <begin position="29"/>
        <end position="757"/>
    </location>
</feature>
<keyword evidence="8" id="KW-1185">Reference proteome</keyword>
<dbReference type="Gene3D" id="4.10.400.10">
    <property type="entry name" value="Low-density Lipoprotein Receptor"/>
    <property type="match status" value="1"/>
</dbReference>
<dbReference type="GO" id="GO:0042981">
    <property type="term" value="P:regulation of apoptotic process"/>
    <property type="evidence" value="ECO:0007669"/>
    <property type="project" value="InterPro"/>
</dbReference>
<protein>
    <recommendedName>
        <fullName evidence="6">Chitin-binding type-2 domain-containing protein</fullName>
    </recommendedName>
</protein>
<feature type="disulfide bond" evidence="4">
    <location>
        <begin position="123"/>
        <end position="135"/>
    </location>
</feature>
<dbReference type="Pfam" id="PF00057">
    <property type="entry name" value="Ldl_recept_a"/>
    <property type="match status" value="1"/>
</dbReference>
<dbReference type="InterPro" id="IPR036508">
    <property type="entry name" value="Chitin-bd_dom_sf"/>
</dbReference>
<keyword evidence="2" id="KW-0053">Apoptosis</keyword>
<dbReference type="PROSITE" id="PS01258">
    <property type="entry name" value="BH2"/>
    <property type="match status" value="1"/>
</dbReference>
<gene>
    <name evidence="7" type="ORF">RDWZM_003026</name>
</gene>
<dbReference type="GO" id="GO:0005576">
    <property type="term" value="C:extracellular region"/>
    <property type="evidence" value="ECO:0007669"/>
    <property type="project" value="InterPro"/>
</dbReference>
<accession>A0A9Q0RS58</accession>
<evidence type="ECO:0000313" key="8">
    <source>
        <dbReference type="Proteomes" id="UP001142055"/>
    </source>
</evidence>
<dbReference type="PROSITE" id="PS50068">
    <property type="entry name" value="LDLRA_2"/>
    <property type="match status" value="1"/>
</dbReference>
<dbReference type="CDD" id="cd10974">
    <property type="entry name" value="CE4_CDA_like_1"/>
    <property type="match status" value="1"/>
</dbReference>
<comment type="similarity">
    <text evidence="1">Belongs to the Bcl-2 family.</text>
</comment>
<evidence type="ECO:0000256" key="5">
    <source>
        <dbReference type="SAM" id="SignalP"/>
    </source>
</evidence>
<dbReference type="GO" id="GO:0005975">
    <property type="term" value="P:carbohydrate metabolic process"/>
    <property type="evidence" value="ECO:0007669"/>
    <property type="project" value="InterPro"/>
</dbReference>
<dbReference type="Gene3D" id="2.170.140.10">
    <property type="entry name" value="Chitin binding domain"/>
    <property type="match status" value="1"/>
</dbReference>
<dbReference type="PRINTS" id="PR01862">
    <property type="entry name" value="BCL2FAMILY"/>
</dbReference>
<evidence type="ECO:0000256" key="4">
    <source>
        <dbReference type="PROSITE-ProRule" id="PRU00124"/>
    </source>
</evidence>
<comment type="caution">
    <text evidence="7">The sequence shown here is derived from an EMBL/GenBank/DDBJ whole genome shotgun (WGS) entry which is preliminary data.</text>
</comment>
<dbReference type="InterPro" id="IPR036055">
    <property type="entry name" value="LDL_receptor-like_sf"/>
</dbReference>
<evidence type="ECO:0000256" key="3">
    <source>
        <dbReference type="ARBA" id="ARBA00023157"/>
    </source>
</evidence>
<dbReference type="CDD" id="cd00112">
    <property type="entry name" value="LDLa"/>
    <property type="match status" value="1"/>
</dbReference>
<dbReference type="Pfam" id="PF01607">
    <property type="entry name" value="CBM_14"/>
    <property type="match status" value="1"/>
</dbReference>
<dbReference type="EMBL" id="JAPWDV010000001">
    <property type="protein sequence ID" value="KAJ6224481.1"/>
    <property type="molecule type" value="Genomic_DNA"/>
</dbReference>
<keyword evidence="3 4" id="KW-1015">Disulfide bond</keyword>
<feature type="disulfide bond" evidence="4">
    <location>
        <begin position="142"/>
        <end position="157"/>
    </location>
</feature>
<dbReference type="InterPro" id="IPR026298">
    <property type="entry name" value="Bcl-2_fam"/>
</dbReference>